<protein>
    <submittedName>
        <fullName evidence="2">Uncharacterized protein</fullName>
    </submittedName>
</protein>
<evidence type="ECO:0000313" key="2">
    <source>
        <dbReference type="EMBL" id="KAK7952195.1"/>
    </source>
</evidence>
<comment type="caution">
    <text evidence="2">The sequence shown here is derived from an EMBL/GenBank/DDBJ whole genome shotgun (WGS) entry which is preliminary data.</text>
</comment>
<organism evidence="2 3">
    <name type="scientific">Apiospora aurea</name>
    <dbReference type="NCBI Taxonomy" id="335848"/>
    <lineage>
        <taxon>Eukaryota</taxon>
        <taxon>Fungi</taxon>
        <taxon>Dikarya</taxon>
        <taxon>Ascomycota</taxon>
        <taxon>Pezizomycotina</taxon>
        <taxon>Sordariomycetes</taxon>
        <taxon>Xylariomycetidae</taxon>
        <taxon>Amphisphaeriales</taxon>
        <taxon>Apiosporaceae</taxon>
        <taxon>Apiospora</taxon>
    </lineage>
</organism>
<accession>A0ABR1QDY7</accession>
<dbReference type="RefSeq" id="XP_066700257.1">
    <property type="nucleotide sequence ID" value="XM_066844145.1"/>
</dbReference>
<feature type="compositionally biased region" description="Basic and acidic residues" evidence="1">
    <location>
        <begin position="330"/>
        <end position="339"/>
    </location>
</feature>
<name>A0ABR1QDY7_9PEZI</name>
<feature type="compositionally biased region" description="Low complexity" evidence="1">
    <location>
        <begin position="313"/>
        <end position="328"/>
    </location>
</feature>
<dbReference type="EMBL" id="JAQQWE010000005">
    <property type="protein sequence ID" value="KAK7952195.1"/>
    <property type="molecule type" value="Genomic_DNA"/>
</dbReference>
<keyword evidence="3" id="KW-1185">Reference proteome</keyword>
<feature type="region of interest" description="Disordered" evidence="1">
    <location>
        <begin position="1"/>
        <end position="97"/>
    </location>
</feature>
<reference evidence="2 3" key="1">
    <citation type="submission" date="2023-01" db="EMBL/GenBank/DDBJ databases">
        <title>Analysis of 21 Apiospora genomes using comparative genomics revels a genus with tremendous synthesis potential of carbohydrate active enzymes and secondary metabolites.</title>
        <authorList>
            <person name="Sorensen T."/>
        </authorList>
    </citation>
    <scope>NUCLEOTIDE SEQUENCE [LARGE SCALE GENOMIC DNA]</scope>
    <source>
        <strain evidence="2 3">CBS 24483</strain>
    </source>
</reference>
<feature type="compositionally biased region" description="Basic and acidic residues" evidence="1">
    <location>
        <begin position="124"/>
        <end position="140"/>
    </location>
</feature>
<feature type="compositionally biased region" description="Polar residues" evidence="1">
    <location>
        <begin position="254"/>
        <end position="264"/>
    </location>
</feature>
<sequence>MSDPAGFFDHHSAPPKKQSKHDDLEDAKSIASGSSKKDRKDKSKSDKDTEKEKEKRSSAGSGFFDRFKSSMGIPDEKERSRKSEEEKKNSFLDNAGTLGAGVGLAAAAEVFPSRSTGQKATDLPSEKEAHSIPFTPERRSISPRALDFVDPEIAQREIRPAIDPQYGDFLPLPPSAPGSPPPEVTELPALPDSRPETPEHERQLLREIMEKPTHARRRSAQETPNKLKTPSHSAIPIQFRLGQRGSPVSPVARRQQSPLPSPETSGPVDAFTPPRARAPRPMSWDSSRELKPLSLVMKTTRETGSPDKPNFDLSQLQSSSPTTSGPGSHVPERSDRLKEPSPSLASRRSEP</sequence>
<dbReference type="GeneID" id="92077207"/>
<feature type="region of interest" description="Disordered" evidence="1">
    <location>
        <begin position="113"/>
        <end position="351"/>
    </location>
</feature>
<evidence type="ECO:0000313" key="3">
    <source>
        <dbReference type="Proteomes" id="UP001391051"/>
    </source>
</evidence>
<gene>
    <name evidence="2" type="ORF">PG986_007923</name>
</gene>
<feature type="compositionally biased region" description="Polar residues" evidence="1">
    <location>
        <begin position="221"/>
        <end position="232"/>
    </location>
</feature>
<feature type="compositionally biased region" description="Basic and acidic residues" evidence="1">
    <location>
        <begin position="74"/>
        <end position="90"/>
    </location>
</feature>
<proteinExistence type="predicted"/>
<feature type="compositionally biased region" description="Basic and acidic residues" evidence="1">
    <location>
        <begin position="193"/>
        <end position="213"/>
    </location>
</feature>
<feature type="compositionally biased region" description="Pro residues" evidence="1">
    <location>
        <begin position="171"/>
        <end position="183"/>
    </location>
</feature>
<feature type="compositionally biased region" description="Basic and acidic residues" evidence="1">
    <location>
        <begin position="35"/>
        <end position="57"/>
    </location>
</feature>
<evidence type="ECO:0000256" key="1">
    <source>
        <dbReference type="SAM" id="MobiDB-lite"/>
    </source>
</evidence>
<dbReference type="Proteomes" id="UP001391051">
    <property type="component" value="Unassembled WGS sequence"/>
</dbReference>